<comment type="caution">
    <text evidence="8">The sequence shown here is derived from an EMBL/GenBank/DDBJ whole genome shotgun (WGS) entry which is preliminary data.</text>
</comment>
<evidence type="ECO:0000313" key="9">
    <source>
        <dbReference type="Proteomes" id="UP000189004"/>
    </source>
</evidence>
<dbReference type="InterPro" id="IPR000092">
    <property type="entry name" value="Polyprenyl_synt"/>
</dbReference>
<evidence type="ECO:0000256" key="1">
    <source>
        <dbReference type="ARBA" id="ARBA00001946"/>
    </source>
</evidence>
<gene>
    <name evidence="8" type="ORF">NOSIN_16220</name>
</gene>
<feature type="compositionally biased region" description="Basic and acidic residues" evidence="7">
    <location>
        <begin position="1"/>
        <end position="16"/>
    </location>
</feature>
<evidence type="ECO:0000256" key="4">
    <source>
        <dbReference type="ARBA" id="ARBA00022723"/>
    </source>
</evidence>
<dbReference type="InterPro" id="IPR033749">
    <property type="entry name" value="Polyprenyl_synt_CS"/>
</dbReference>
<comment type="cofactor">
    <cofactor evidence="1">
        <name>Mg(2+)</name>
        <dbReference type="ChEBI" id="CHEBI:18420"/>
    </cofactor>
</comment>
<dbReference type="GO" id="GO:0046872">
    <property type="term" value="F:metal ion binding"/>
    <property type="evidence" value="ECO:0007669"/>
    <property type="project" value="UniProtKB-KW"/>
</dbReference>
<dbReference type="InterPro" id="IPR008949">
    <property type="entry name" value="Isoprenoid_synthase_dom_sf"/>
</dbReference>
<evidence type="ECO:0000256" key="3">
    <source>
        <dbReference type="ARBA" id="ARBA00022679"/>
    </source>
</evidence>
<evidence type="ECO:0000256" key="5">
    <source>
        <dbReference type="ARBA" id="ARBA00022842"/>
    </source>
</evidence>
<dbReference type="PANTHER" id="PTHR12001:SF85">
    <property type="entry name" value="SHORT CHAIN ISOPRENYL DIPHOSPHATE SYNTHASE"/>
    <property type="match status" value="1"/>
</dbReference>
<comment type="similarity">
    <text evidence="2 6">Belongs to the FPP/GGPP synthase family.</text>
</comment>
<dbReference type="SUPFAM" id="SSF48576">
    <property type="entry name" value="Terpenoid synthases"/>
    <property type="match status" value="1"/>
</dbReference>
<dbReference type="Gene3D" id="1.10.600.10">
    <property type="entry name" value="Farnesyl Diphosphate Synthase"/>
    <property type="match status" value="1"/>
</dbReference>
<dbReference type="STRING" id="501010.NOSIN_16220"/>
<dbReference type="OrthoDB" id="4497239at2"/>
<dbReference type="AlphaFoldDB" id="A0A1V3C459"/>
<sequence length="396" mass="42385">MESEPSGREVRDRPGEDAVNPILNTHEHTGHEYAGHGSGAVGDDRAALDGALRHYLERRLGDAERVDGEFGRDLAGTTVRFTLGGGKRMRSRLAWWGWIAGGGTSHGDAARSALQACAALELIQTCALVHDDVMDGSPTRRGRPSVHADHVGEHLREGFAGEPRRYGEALAVLVGDLALVWADDMLGEALPGVPEPARGRAVWRELRTEIMAGQFLDVRAQARRERSEEAALRVDLLKTASYSVERPLHLGAAMAGAGPETVEALRDYGRDVGTAFQLRDDLLGVYGDSDRTGKPVGEDIREGKCTLLLVAGIRLARERGDTAALRLLDLVGAPGADADPVEVADALDRVGARDLVRRRRRELAARGGARLEGLDAPGPVLEGLRALAASTAQDSP</sequence>
<keyword evidence="4" id="KW-0479">Metal-binding</keyword>
<dbReference type="CDD" id="cd00685">
    <property type="entry name" value="Trans_IPPS_HT"/>
    <property type="match status" value="1"/>
</dbReference>
<name>A0A1V3C459_9ACTN</name>
<feature type="region of interest" description="Disordered" evidence="7">
    <location>
        <begin position="1"/>
        <end position="22"/>
    </location>
</feature>
<protein>
    <submittedName>
        <fullName evidence="8">Polyprenyl synthetase</fullName>
    </submittedName>
</protein>
<reference evidence="9" key="1">
    <citation type="submission" date="2016-08" db="EMBL/GenBank/DDBJ databases">
        <authorList>
            <person name="Tokovenko B."/>
            <person name="Kalinowski J."/>
        </authorList>
    </citation>
    <scope>NUCLEOTIDE SEQUENCE [LARGE SCALE GENOMIC DNA]</scope>
    <source>
        <strain evidence="9">UTMC102</strain>
    </source>
</reference>
<dbReference type="Proteomes" id="UP000189004">
    <property type="component" value="Unassembled WGS sequence"/>
</dbReference>
<dbReference type="SFLD" id="SFLDS00005">
    <property type="entry name" value="Isoprenoid_Synthase_Type_I"/>
    <property type="match status" value="1"/>
</dbReference>
<dbReference type="PANTHER" id="PTHR12001">
    <property type="entry name" value="GERANYLGERANYL PYROPHOSPHATE SYNTHASE"/>
    <property type="match status" value="1"/>
</dbReference>
<dbReference type="PROSITE" id="PS00444">
    <property type="entry name" value="POLYPRENYL_SYNTHASE_2"/>
    <property type="match status" value="1"/>
</dbReference>
<keyword evidence="3 6" id="KW-0808">Transferase</keyword>
<dbReference type="RefSeq" id="WP_077691585.1">
    <property type="nucleotide sequence ID" value="NZ_MCOK01000001.1"/>
</dbReference>
<keyword evidence="5" id="KW-0460">Magnesium</keyword>
<dbReference type="EMBL" id="MCOK01000001">
    <property type="protein sequence ID" value="OOC55160.1"/>
    <property type="molecule type" value="Genomic_DNA"/>
</dbReference>
<proteinExistence type="inferred from homology"/>
<dbReference type="Pfam" id="PF00348">
    <property type="entry name" value="polyprenyl_synt"/>
    <property type="match status" value="1"/>
</dbReference>
<dbReference type="GO" id="GO:0008299">
    <property type="term" value="P:isoprenoid biosynthetic process"/>
    <property type="evidence" value="ECO:0007669"/>
    <property type="project" value="InterPro"/>
</dbReference>
<evidence type="ECO:0000256" key="6">
    <source>
        <dbReference type="RuleBase" id="RU004466"/>
    </source>
</evidence>
<dbReference type="GO" id="GO:0004659">
    <property type="term" value="F:prenyltransferase activity"/>
    <property type="evidence" value="ECO:0007669"/>
    <property type="project" value="InterPro"/>
</dbReference>
<accession>A0A1V3C459</accession>
<dbReference type="PROSITE" id="PS00723">
    <property type="entry name" value="POLYPRENYL_SYNTHASE_1"/>
    <property type="match status" value="1"/>
</dbReference>
<organism evidence="8 9">
    <name type="scientific">Nocardiopsis sinuspersici</name>
    <dbReference type="NCBI Taxonomy" id="501010"/>
    <lineage>
        <taxon>Bacteria</taxon>
        <taxon>Bacillati</taxon>
        <taxon>Actinomycetota</taxon>
        <taxon>Actinomycetes</taxon>
        <taxon>Streptosporangiales</taxon>
        <taxon>Nocardiopsidaceae</taxon>
        <taxon>Nocardiopsis</taxon>
    </lineage>
</organism>
<evidence type="ECO:0000313" key="8">
    <source>
        <dbReference type="EMBL" id="OOC55160.1"/>
    </source>
</evidence>
<evidence type="ECO:0000256" key="7">
    <source>
        <dbReference type="SAM" id="MobiDB-lite"/>
    </source>
</evidence>
<keyword evidence="9" id="KW-1185">Reference proteome</keyword>
<evidence type="ECO:0000256" key="2">
    <source>
        <dbReference type="ARBA" id="ARBA00006706"/>
    </source>
</evidence>